<keyword evidence="3" id="KW-1185">Reference proteome</keyword>
<evidence type="ECO:0000313" key="2">
    <source>
        <dbReference type="EMBL" id="RUS78499.1"/>
    </source>
</evidence>
<dbReference type="Proteomes" id="UP000271974">
    <property type="component" value="Unassembled WGS sequence"/>
</dbReference>
<sequence>MPQTKWLCFRWKPQEEVTDNEMSEEEESDDEGYGRLDSSEDSYEKHADKYIYESKSKNVGQAEKPETEDQKLKENSPYVKRDKKAKKLSRKLRRKEKRAQFIHLVHVTWKWCKRGFLATAPRLSATFNLAPSPGPMVYNIQRTTPGGKTIYSNYC</sequence>
<feature type="compositionally biased region" description="Basic and acidic residues" evidence="1">
    <location>
        <begin position="63"/>
        <end position="74"/>
    </location>
</feature>
<reference evidence="2 3" key="1">
    <citation type="submission" date="2019-01" db="EMBL/GenBank/DDBJ databases">
        <title>A draft genome assembly of the solar-powered sea slug Elysia chlorotica.</title>
        <authorList>
            <person name="Cai H."/>
            <person name="Li Q."/>
            <person name="Fang X."/>
            <person name="Li J."/>
            <person name="Curtis N.E."/>
            <person name="Altenburger A."/>
            <person name="Shibata T."/>
            <person name="Feng M."/>
            <person name="Maeda T."/>
            <person name="Schwartz J.A."/>
            <person name="Shigenobu S."/>
            <person name="Lundholm N."/>
            <person name="Nishiyama T."/>
            <person name="Yang H."/>
            <person name="Hasebe M."/>
            <person name="Li S."/>
            <person name="Pierce S.K."/>
            <person name="Wang J."/>
        </authorList>
    </citation>
    <scope>NUCLEOTIDE SEQUENCE [LARGE SCALE GENOMIC DNA]</scope>
    <source>
        <strain evidence="2">EC2010</strain>
        <tissue evidence="2">Whole organism of an adult</tissue>
    </source>
</reference>
<feature type="compositionally biased region" description="Acidic residues" evidence="1">
    <location>
        <begin position="16"/>
        <end position="31"/>
    </location>
</feature>
<organism evidence="2 3">
    <name type="scientific">Elysia chlorotica</name>
    <name type="common">Eastern emerald elysia</name>
    <name type="synonym">Sea slug</name>
    <dbReference type="NCBI Taxonomy" id="188477"/>
    <lineage>
        <taxon>Eukaryota</taxon>
        <taxon>Metazoa</taxon>
        <taxon>Spiralia</taxon>
        <taxon>Lophotrochozoa</taxon>
        <taxon>Mollusca</taxon>
        <taxon>Gastropoda</taxon>
        <taxon>Heterobranchia</taxon>
        <taxon>Euthyneura</taxon>
        <taxon>Panpulmonata</taxon>
        <taxon>Sacoglossa</taxon>
        <taxon>Placobranchoidea</taxon>
        <taxon>Plakobranchidae</taxon>
        <taxon>Elysia</taxon>
    </lineage>
</organism>
<feature type="compositionally biased region" description="Basic and acidic residues" evidence="1">
    <location>
        <begin position="32"/>
        <end position="56"/>
    </location>
</feature>
<comment type="caution">
    <text evidence="2">The sequence shown here is derived from an EMBL/GenBank/DDBJ whole genome shotgun (WGS) entry which is preliminary data.</text>
</comment>
<dbReference type="EMBL" id="RQTK01000506">
    <property type="protein sequence ID" value="RUS78499.1"/>
    <property type="molecule type" value="Genomic_DNA"/>
</dbReference>
<name>A0A3S0ZML6_ELYCH</name>
<proteinExistence type="predicted"/>
<dbReference type="OrthoDB" id="6088439at2759"/>
<feature type="compositionally biased region" description="Basic residues" evidence="1">
    <location>
        <begin position="81"/>
        <end position="90"/>
    </location>
</feature>
<feature type="region of interest" description="Disordered" evidence="1">
    <location>
        <begin position="1"/>
        <end position="90"/>
    </location>
</feature>
<gene>
    <name evidence="2" type="ORF">EGW08_013746</name>
</gene>
<protein>
    <submittedName>
        <fullName evidence="2">Uncharacterized protein</fullName>
    </submittedName>
</protein>
<accession>A0A3S0ZML6</accession>
<evidence type="ECO:0000313" key="3">
    <source>
        <dbReference type="Proteomes" id="UP000271974"/>
    </source>
</evidence>
<evidence type="ECO:0000256" key="1">
    <source>
        <dbReference type="SAM" id="MobiDB-lite"/>
    </source>
</evidence>
<dbReference type="AlphaFoldDB" id="A0A3S0ZML6"/>